<evidence type="ECO:0000313" key="2">
    <source>
        <dbReference type="Proteomes" id="UP000185568"/>
    </source>
</evidence>
<sequence>MAHIGSKGWYVKKLKNEFSVSRIEGKKIETLKTHILHNHYYYLAEKNTKTD</sequence>
<dbReference type="Pfam" id="PF11121">
    <property type="entry name" value="DUF2639"/>
    <property type="match status" value="1"/>
</dbReference>
<name>A0A1Q8Q8C9_9BACI</name>
<evidence type="ECO:0008006" key="3">
    <source>
        <dbReference type="Google" id="ProtNLM"/>
    </source>
</evidence>
<dbReference type="Proteomes" id="UP000185568">
    <property type="component" value="Unassembled WGS sequence"/>
</dbReference>
<comment type="caution">
    <text evidence="1">The sequence shown here is derived from an EMBL/GenBank/DDBJ whole genome shotgun (WGS) entry which is preliminary data.</text>
</comment>
<proteinExistence type="predicted"/>
<evidence type="ECO:0000313" key="1">
    <source>
        <dbReference type="EMBL" id="OLN23551.1"/>
    </source>
</evidence>
<gene>
    <name evidence="1" type="ORF">BTO30_03760</name>
</gene>
<dbReference type="InterPro" id="IPR022580">
    <property type="entry name" value="DUF2639"/>
</dbReference>
<dbReference type="RefSeq" id="WP_075397384.1">
    <property type="nucleotide sequence ID" value="NZ_MSDU01000007.1"/>
</dbReference>
<organism evidence="1 2">
    <name type="scientific">Domibacillus antri</name>
    <dbReference type="NCBI Taxonomy" id="1714264"/>
    <lineage>
        <taxon>Bacteria</taxon>
        <taxon>Bacillati</taxon>
        <taxon>Bacillota</taxon>
        <taxon>Bacilli</taxon>
        <taxon>Bacillales</taxon>
        <taxon>Bacillaceae</taxon>
        <taxon>Domibacillus</taxon>
    </lineage>
</organism>
<keyword evidence="2" id="KW-1185">Reference proteome</keyword>
<reference evidence="1 2" key="1">
    <citation type="submission" date="2016-12" db="EMBL/GenBank/DDBJ databases">
        <title>Domibacillus antri genome sequencing.</title>
        <authorList>
            <person name="Verma A."/>
            <person name="Krishnamurthi S."/>
        </authorList>
    </citation>
    <scope>NUCLEOTIDE SEQUENCE [LARGE SCALE GENOMIC DNA]</scope>
    <source>
        <strain evidence="1 2">XD80</strain>
    </source>
</reference>
<dbReference type="OrthoDB" id="2738543at2"/>
<dbReference type="EMBL" id="MSDU01000007">
    <property type="protein sequence ID" value="OLN23551.1"/>
    <property type="molecule type" value="Genomic_DNA"/>
</dbReference>
<protein>
    <recommendedName>
        <fullName evidence="3">DUF2639 domain-containing protein</fullName>
    </recommendedName>
</protein>
<accession>A0A1Q8Q8C9</accession>
<dbReference type="AlphaFoldDB" id="A0A1Q8Q8C9"/>